<dbReference type="SUPFAM" id="SSF53756">
    <property type="entry name" value="UDP-Glycosyltransferase/glycogen phosphorylase"/>
    <property type="match status" value="1"/>
</dbReference>
<organism evidence="3 4">
    <name type="scientific">Nonomuraea longicatena</name>
    <dbReference type="NCBI Taxonomy" id="83682"/>
    <lineage>
        <taxon>Bacteria</taxon>
        <taxon>Bacillati</taxon>
        <taxon>Actinomycetota</taxon>
        <taxon>Actinomycetes</taxon>
        <taxon>Streptosporangiales</taxon>
        <taxon>Streptosporangiaceae</taxon>
        <taxon>Nonomuraea</taxon>
    </lineage>
</organism>
<accession>A0ABP4AHN3</accession>
<evidence type="ECO:0000313" key="3">
    <source>
        <dbReference type="EMBL" id="GAA0936883.1"/>
    </source>
</evidence>
<dbReference type="CDD" id="cd03801">
    <property type="entry name" value="GT4_PimA-like"/>
    <property type="match status" value="1"/>
</dbReference>
<dbReference type="Proteomes" id="UP001501578">
    <property type="component" value="Unassembled WGS sequence"/>
</dbReference>
<reference evidence="4" key="1">
    <citation type="journal article" date="2019" name="Int. J. Syst. Evol. Microbiol.">
        <title>The Global Catalogue of Microorganisms (GCM) 10K type strain sequencing project: providing services to taxonomists for standard genome sequencing and annotation.</title>
        <authorList>
            <consortium name="The Broad Institute Genomics Platform"/>
            <consortium name="The Broad Institute Genome Sequencing Center for Infectious Disease"/>
            <person name="Wu L."/>
            <person name="Ma J."/>
        </authorList>
    </citation>
    <scope>NUCLEOTIDE SEQUENCE [LARGE SCALE GENOMIC DNA]</scope>
    <source>
        <strain evidence="4">JCM 11136</strain>
    </source>
</reference>
<evidence type="ECO:0000259" key="2">
    <source>
        <dbReference type="Pfam" id="PF00534"/>
    </source>
</evidence>
<dbReference type="Pfam" id="PF00534">
    <property type="entry name" value="Glycos_transf_1"/>
    <property type="match status" value="1"/>
</dbReference>
<dbReference type="PANTHER" id="PTHR12526:SF636">
    <property type="entry name" value="BLL3647 PROTEIN"/>
    <property type="match status" value="1"/>
</dbReference>
<sequence length="358" mass="37749">MRVLTGVDLPVGSPGGSVELLRDLYLAPDAPIAAEVFMLGGDGAARSPVELDVPGKQLDGSGFWAYTRALAAAIRARFPEDGHDLVHLQHLAFGATPALLRAFPASPTLAFVHGTDLLFAADHPTQQEVLGQAVAEAGAVSVPTAAMADLLPVRPRRLEHIPWGVPDRLLADPPPRAEETDDKGGLRLLYAGRLTPEKGVDNLLEAVARMDGVGLAVAAPTAEYAALAARADVSRVHYLGWLSRPALWRAFAAHDLLVVPSVRLEAFGLVAVEAQACGLPVLHQRVPGLAEVLADSSLAVDLASGPQALLDAVAWLAKDHAALADLRAAGRRNAARFPLSRTAREILRLSAELVERGP</sequence>
<protein>
    <recommendedName>
        <fullName evidence="2">Glycosyl transferase family 1 domain-containing protein</fullName>
    </recommendedName>
</protein>
<dbReference type="PANTHER" id="PTHR12526">
    <property type="entry name" value="GLYCOSYLTRANSFERASE"/>
    <property type="match status" value="1"/>
</dbReference>
<dbReference type="Gene3D" id="3.40.50.2000">
    <property type="entry name" value="Glycogen Phosphorylase B"/>
    <property type="match status" value="2"/>
</dbReference>
<keyword evidence="4" id="KW-1185">Reference proteome</keyword>
<proteinExistence type="predicted"/>
<evidence type="ECO:0000256" key="1">
    <source>
        <dbReference type="ARBA" id="ARBA00022679"/>
    </source>
</evidence>
<feature type="domain" description="Glycosyl transferase family 1" evidence="2">
    <location>
        <begin position="180"/>
        <end position="332"/>
    </location>
</feature>
<evidence type="ECO:0000313" key="4">
    <source>
        <dbReference type="Proteomes" id="UP001501578"/>
    </source>
</evidence>
<dbReference type="EMBL" id="BAAAHQ010000023">
    <property type="protein sequence ID" value="GAA0936883.1"/>
    <property type="molecule type" value="Genomic_DNA"/>
</dbReference>
<dbReference type="InterPro" id="IPR001296">
    <property type="entry name" value="Glyco_trans_1"/>
</dbReference>
<name>A0ABP4AHN3_9ACTN</name>
<dbReference type="RefSeq" id="WP_343952002.1">
    <property type="nucleotide sequence ID" value="NZ_BAAAHQ010000023.1"/>
</dbReference>
<keyword evidence="1" id="KW-0808">Transferase</keyword>
<comment type="caution">
    <text evidence="3">The sequence shown here is derived from an EMBL/GenBank/DDBJ whole genome shotgun (WGS) entry which is preliminary data.</text>
</comment>
<gene>
    <name evidence="3" type="ORF">GCM10009560_45860</name>
</gene>